<proteinExistence type="predicted"/>
<evidence type="ECO:0000313" key="6">
    <source>
        <dbReference type="Proteomes" id="UP000502665"/>
    </source>
</evidence>
<keyword evidence="2" id="KW-0472">Membrane</keyword>
<dbReference type="AlphaFoldDB" id="A0A6M4XFI1"/>
<feature type="domain" description="Peptidase S11 D-alanyl-D-alanine carboxypeptidase A N-terminal" evidence="4">
    <location>
        <begin position="70"/>
        <end position="298"/>
    </location>
</feature>
<evidence type="ECO:0000256" key="3">
    <source>
        <dbReference type="SAM" id="SignalP"/>
    </source>
</evidence>
<dbReference type="GO" id="GO:0009002">
    <property type="term" value="F:serine-type D-Ala-D-Ala carboxypeptidase activity"/>
    <property type="evidence" value="ECO:0007669"/>
    <property type="project" value="InterPro"/>
</dbReference>
<keyword evidence="5" id="KW-0121">Carboxypeptidase</keyword>
<dbReference type="SUPFAM" id="SSF56601">
    <property type="entry name" value="beta-lactamase/transpeptidase-like"/>
    <property type="match status" value="1"/>
</dbReference>
<keyword evidence="5" id="KW-0645">Protease</keyword>
<accession>A0A6M4XFI1</accession>
<dbReference type="InterPro" id="IPR006311">
    <property type="entry name" value="TAT_signal"/>
</dbReference>
<keyword evidence="6" id="KW-1185">Reference proteome</keyword>
<evidence type="ECO:0000259" key="4">
    <source>
        <dbReference type="Pfam" id="PF00768"/>
    </source>
</evidence>
<gene>
    <name evidence="5" type="ORF">G9272_14140</name>
</gene>
<keyword evidence="2" id="KW-0812">Transmembrane</keyword>
<feature type="chain" id="PRO_5038712834" evidence="3">
    <location>
        <begin position="35"/>
        <end position="402"/>
    </location>
</feature>
<dbReference type="Proteomes" id="UP000502665">
    <property type="component" value="Chromosome"/>
</dbReference>
<feature type="transmembrane region" description="Helical" evidence="2">
    <location>
        <begin position="367"/>
        <end position="388"/>
    </location>
</feature>
<feature type="signal peptide" evidence="3">
    <location>
        <begin position="1"/>
        <end position="34"/>
    </location>
</feature>
<evidence type="ECO:0000256" key="2">
    <source>
        <dbReference type="SAM" id="Phobius"/>
    </source>
</evidence>
<evidence type="ECO:0000313" key="5">
    <source>
        <dbReference type="EMBL" id="QJT06813.1"/>
    </source>
</evidence>
<dbReference type="InterPro" id="IPR001967">
    <property type="entry name" value="Peptidase_S11_N"/>
</dbReference>
<keyword evidence="2" id="KW-1133">Transmembrane helix</keyword>
<dbReference type="Pfam" id="PF00768">
    <property type="entry name" value="Peptidase_S11"/>
    <property type="match status" value="1"/>
</dbReference>
<sequence length="402" mass="41153">MPLYGPAVHAFSRPSPRLSRRSLLALAATAPLTAAPLAATPAAAASDVVVGGARLVADGVQVNGGGALPKKLTARAWLLADQDSGEVLASYRAHLRVAPASTLKMLFADTLLDRFERTERYLVTDADLAGIPSGSSLVGVEAGITYTVEQLWQGVFLRSGNDAVQVLARMNGGVAKTVAEMQARAVDLQALDTHVVSPDGYDHDGQLSSAYDLALFARHGLRDADFRAYCGTRAARFPAGGGKTLRIENTDRLLSGTYGVTPYPGMIGVKNGFTSNAGNTFTGAATRAGRTLVVTVLHPKSGHNAVYEETAALLDWGFAQGSSARAVGTLVEALSEGGTRAGGSSAGKAPRAGAEASSAGDGGGADGWGALGGAAGAVALLAGGAYTLRRRRRRSGEVPPAS</sequence>
<protein>
    <submittedName>
        <fullName evidence="5">D-alanyl-D-alanine carboxypeptidase</fullName>
    </submittedName>
</protein>
<dbReference type="PROSITE" id="PS51318">
    <property type="entry name" value="TAT"/>
    <property type="match status" value="1"/>
</dbReference>
<dbReference type="PANTHER" id="PTHR21581:SF33">
    <property type="entry name" value="D-ALANYL-D-ALANINE CARBOXYPEPTIDASE DACB"/>
    <property type="match status" value="1"/>
</dbReference>
<dbReference type="EMBL" id="CP049838">
    <property type="protein sequence ID" value="QJT06813.1"/>
    <property type="molecule type" value="Genomic_DNA"/>
</dbReference>
<organism evidence="5 6">
    <name type="scientific">Streptomyces asoensis</name>
    <dbReference type="NCBI Taxonomy" id="249586"/>
    <lineage>
        <taxon>Bacteria</taxon>
        <taxon>Bacillati</taxon>
        <taxon>Actinomycetota</taxon>
        <taxon>Actinomycetes</taxon>
        <taxon>Kitasatosporales</taxon>
        <taxon>Streptomycetaceae</taxon>
        <taxon>Streptomyces</taxon>
    </lineage>
</organism>
<keyword evidence="5" id="KW-0378">Hydrolase</keyword>
<dbReference type="Gene3D" id="3.40.710.10">
    <property type="entry name" value="DD-peptidase/beta-lactamase superfamily"/>
    <property type="match status" value="1"/>
</dbReference>
<name>A0A6M4XFI1_9ACTN</name>
<reference evidence="5" key="1">
    <citation type="submission" date="2020-03" db="EMBL/GenBank/DDBJ databases">
        <title>Molecular networking-based the target discovery of potent antiproliferative macrolactams: 5/6/7/16 polycyclic ansamycins and glycosylated trienomycin from Streptomyces cacaoi subsp. asoensis.</title>
        <authorList>
            <person name="Liu L.-L."/>
        </authorList>
    </citation>
    <scope>NUCLEOTIDE SEQUENCE [LARGE SCALE GENOMIC DNA]</scope>
    <source>
        <strain evidence="5">H2S5</strain>
    </source>
</reference>
<keyword evidence="3" id="KW-0732">Signal</keyword>
<evidence type="ECO:0000256" key="1">
    <source>
        <dbReference type="SAM" id="MobiDB-lite"/>
    </source>
</evidence>
<feature type="region of interest" description="Disordered" evidence="1">
    <location>
        <begin position="337"/>
        <end position="365"/>
    </location>
</feature>
<dbReference type="GO" id="GO:0006508">
    <property type="term" value="P:proteolysis"/>
    <property type="evidence" value="ECO:0007669"/>
    <property type="project" value="InterPro"/>
</dbReference>
<dbReference type="InterPro" id="IPR012338">
    <property type="entry name" value="Beta-lactam/transpept-like"/>
</dbReference>
<dbReference type="PANTHER" id="PTHR21581">
    <property type="entry name" value="D-ALANYL-D-ALANINE CARBOXYPEPTIDASE"/>
    <property type="match status" value="1"/>
</dbReference>